<dbReference type="Gene3D" id="3.40.50.2300">
    <property type="match status" value="1"/>
</dbReference>
<evidence type="ECO:0000313" key="4">
    <source>
        <dbReference type="EMBL" id="PSB20426.1"/>
    </source>
</evidence>
<dbReference type="InterPro" id="IPR050595">
    <property type="entry name" value="Bact_response_regulator"/>
</dbReference>
<keyword evidence="5" id="KW-1185">Reference proteome</keyword>
<evidence type="ECO:0000256" key="2">
    <source>
        <dbReference type="PROSITE-ProRule" id="PRU00169"/>
    </source>
</evidence>
<gene>
    <name evidence="4" type="ORF">C7B65_08295</name>
</gene>
<reference evidence="4 5" key="1">
    <citation type="submission" date="2018-02" db="EMBL/GenBank/DDBJ databases">
        <authorList>
            <person name="Cohen D.B."/>
            <person name="Kent A.D."/>
        </authorList>
    </citation>
    <scope>NUCLEOTIDE SEQUENCE [LARGE SCALE GENOMIC DNA]</scope>
    <source>
        <strain evidence="4 5">ULC007</strain>
    </source>
</reference>
<dbReference type="STRING" id="1920490.GCA_001895925_04238"/>
<dbReference type="OrthoDB" id="468357at2"/>
<dbReference type="InterPro" id="IPR011006">
    <property type="entry name" value="CheY-like_superfamily"/>
</dbReference>
<comment type="caution">
    <text evidence="4">The sequence shown here is derived from an EMBL/GenBank/DDBJ whole genome shotgun (WGS) entry which is preliminary data.</text>
</comment>
<dbReference type="PANTHER" id="PTHR44591">
    <property type="entry name" value="STRESS RESPONSE REGULATOR PROTEIN 1"/>
    <property type="match status" value="1"/>
</dbReference>
<dbReference type="CDD" id="cd17552">
    <property type="entry name" value="REC_RR468-like"/>
    <property type="match status" value="1"/>
</dbReference>
<dbReference type="SMART" id="SM00448">
    <property type="entry name" value="REC"/>
    <property type="match status" value="1"/>
</dbReference>
<dbReference type="GO" id="GO:0000160">
    <property type="term" value="P:phosphorelay signal transduction system"/>
    <property type="evidence" value="ECO:0007669"/>
    <property type="project" value="InterPro"/>
</dbReference>
<sequence length="126" mass="13741">MTKRILIIDDEPDIREATQLCLEIVKGWDILTAGSSKEGIEKAILEQPDAVLLDVMMPEVDGLATFDQLQANPSTRHIPVILLTAKAQAADQRQFTQLAIAAVITKPYDPLTLADQIDAILTAYAA</sequence>
<dbReference type="SUPFAM" id="SSF52172">
    <property type="entry name" value="CheY-like"/>
    <property type="match status" value="1"/>
</dbReference>
<organism evidence="4 5">
    <name type="scientific">Phormidesmis priestleyi ULC007</name>
    <dbReference type="NCBI Taxonomy" id="1920490"/>
    <lineage>
        <taxon>Bacteria</taxon>
        <taxon>Bacillati</taxon>
        <taxon>Cyanobacteriota</taxon>
        <taxon>Cyanophyceae</taxon>
        <taxon>Leptolyngbyales</taxon>
        <taxon>Leptolyngbyaceae</taxon>
        <taxon>Phormidesmis</taxon>
    </lineage>
</organism>
<dbReference type="InterPro" id="IPR001789">
    <property type="entry name" value="Sig_transdc_resp-reg_receiver"/>
</dbReference>
<proteinExistence type="predicted"/>
<name>A0A2T1DIW3_9CYAN</name>
<evidence type="ECO:0000259" key="3">
    <source>
        <dbReference type="PROSITE" id="PS50110"/>
    </source>
</evidence>
<dbReference type="Proteomes" id="UP000238634">
    <property type="component" value="Unassembled WGS sequence"/>
</dbReference>
<evidence type="ECO:0000256" key="1">
    <source>
        <dbReference type="ARBA" id="ARBA00022553"/>
    </source>
</evidence>
<feature type="domain" description="Response regulatory" evidence="3">
    <location>
        <begin position="4"/>
        <end position="121"/>
    </location>
</feature>
<dbReference type="RefSeq" id="WP_073070341.1">
    <property type="nucleotide sequence ID" value="NZ_MPPI01000006.1"/>
</dbReference>
<dbReference type="PROSITE" id="PS50110">
    <property type="entry name" value="RESPONSE_REGULATORY"/>
    <property type="match status" value="1"/>
</dbReference>
<dbReference type="Pfam" id="PF00072">
    <property type="entry name" value="Response_reg"/>
    <property type="match status" value="1"/>
</dbReference>
<keyword evidence="1 2" id="KW-0597">Phosphoprotein</keyword>
<reference evidence="4 5" key="2">
    <citation type="submission" date="2018-03" db="EMBL/GenBank/DDBJ databases">
        <title>The ancient ancestry and fast evolution of plastids.</title>
        <authorList>
            <person name="Moore K.R."/>
            <person name="Magnabosco C."/>
            <person name="Momper L."/>
            <person name="Gold D.A."/>
            <person name="Bosak T."/>
            <person name="Fournier G.P."/>
        </authorList>
    </citation>
    <scope>NUCLEOTIDE SEQUENCE [LARGE SCALE GENOMIC DNA]</scope>
    <source>
        <strain evidence="4 5">ULC007</strain>
    </source>
</reference>
<dbReference type="EMBL" id="PVWG01000006">
    <property type="protein sequence ID" value="PSB20426.1"/>
    <property type="molecule type" value="Genomic_DNA"/>
</dbReference>
<dbReference type="AlphaFoldDB" id="A0A2T1DIW3"/>
<protein>
    <submittedName>
        <fullName evidence="4">Response regulator</fullName>
    </submittedName>
</protein>
<accession>A0A2T1DIW3</accession>
<evidence type="ECO:0000313" key="5">
    <source>
        <dbReference type="Proteomes" id="UP000238634"/>
    </source>
</evidence>
<dbReference type="PANTHER" id="PTHR44591:SF22">
    <property type="entry name" value="CHEY SUBFAMILY"/>
    <property type="match status" value="1"/>
</dbReference>
<feature type="modified residue" description="4-aspartylphosphate" evidence="2">
    <location>
        <position position="54"/>
    </location>
</feature>